<dbReference type="NCBIfam" id="NF005546">
    <property type="entry name" value="PRK07208.1-2"/>
    <property type="match status" value="1"/>
</dbReference>
<dbReference type="InterPro" id="IPR002937">
    <property type="entry name" value="Amino_oxidase"/>
</dbReference>
<dbReference type="InterPro" id="IPR036188">
    <property type="entry name" value="FAD/NAD-bd_sf"/>
</dbReference>
<evidence type="ECO:0000313" key="3">
    <source>
        <dbReference type="Proteomes" id="UP000068250"/>
    </source>
</evidence>
<dbReference type="Pfam" id="PF01593">
    <property type="entry name" value="Amino_oxidase"/>
    <property type="match status" value="1"/>
</dbReference>
<dbReference type="EMBL" id="LN609302">
    <property type="protein sequence ID" value="CEF54246.1"/>
    <property type="molecule type" value="Genomic_DNA"/>
</dbReference>
<dbReference type="Gene3D" id="3.50.50.60">
    <property type="entry name" value="FAD/NAD(P)-binding domain"/>
    <property type="match status" value="1"/>
</dbReference>
<dbReference type="STRING" id="431306.AGA_665"/>
<evidence type="ECO:0000313" key="2">
    <source>
        <dbReference type="EMBL" id="CEF54246.1"/>
    </source>
</evidence>
<dbReference type="PANTHER" id="PTHR21197:SF0">
    <property type="entry name" value="UDP-GALACTOPYRANOSE MUTASE"/>
    <property type="match status" value="1"/>
</dbReference>
<dbReference type="GO" id="GO:0016491">
    <property type="term" value="F:oxidoreductase activity"/>
    <property type="evidence" value="ECO:0007669"/>
    <property type="project" value="InterPro"/>
</dbReference>
<dbReference type="SUPFAM" id="SSF51905">
    <property type="entry name" value="FAD/NAD(P)-binding domain"/>
    <property type="match status" value="1"/>
</dbReference>
<dbReference type="GO" id="GO:0005829">
    <property type="term" value="C:cytosol"/>
    <property type="evidence" value="ECO:0007669"/>
    <property type="project" value="TreeGrafter"/>
</dbReference>
<dbReference type="GO" id="GO:0050660">
    <property type="term" value="F:flavin adenine dinucleotide binding"/>
    <property type="evidence" value="ECO:0007669"/>
    <property type="project" value="TreeGrafter"/>
</dbReference>
<gene>
    <name evidence="2" type="ORF">AGA_665</name>
</gene>
<organism evidence="2 3">
    <name type="scientific">Acetobacter ghanensis</name>
    <dbReference type="NCBI Taxonomy" id="431306"/>
    <lineage>
        <taxon>Bacteria</taxon>
        <taxon>Pseudomonadati</taxon>
        <taxon>Pseudomonadota</taxon>
        <taxon>Alphaproteobacteria</taxon>
        <taxon>Acetobacterales</taxon>
        <taxon>Acetobacteraceae</taxon>
        <taxon>Acetobacter</taxon>
    </lineage>
</organism>
<dbReference type="PATRIC" id="fig|431306.5.peg.647"/>
<dbReference type="GO" id="GO:0008767">
    <property type="term" value="F:UDP-galactopyranose mutase activity"/>
    <property type="evidence" value="ECO:0007669"/>
    <property type="project" value="TreeGrafter"/>
</dbReference>
<reference evidence="3" key="1">
    <citation type="submission" date="2014-09" db="EMBL/GenBank/DDBJ databases">
        <authorList>
            <person name="Illeghems K.G."/>
        </authorList>
    </citation>
    <scope>NUCLEOTIDE SEQUENCE [LARGE SCALE GENOMIC DNA]</scope>
    <source>
        <strain evidence="3">LMG 23848T</strain>
    </source>
</reference>
<sequence length="511" mass="58148">MRKLLSLGQVRQALRLLMNCSRRAKKNVTIYEADTQVGGISKTVEHNGNRIDIGGHRFFSKSEWVMSWWENFLPIKVDKDQSLSLKYQGKSVQRDVVPNGAAASSDDVMLVRSRLSRIYYNKRFFDYPLKLTPENLSKLGLKKTFLFGLSYAWARIKKITPELTLEDFFINRFGRKLYLQFFKEYTEKVWGVPCSEISADWGAQRVKSLSILSAVVHACKSALGLDKSKKVQTSLIEQFIYPKFGPGQMWEVVARQIEAMGGRIVMETTVSGITIENDRVTSVTVTDKNGQESTVPCDALASTMPVKDLVAATGAYWPKEMRQIAQELQYRDFITVGLLYKESDLVSQLGDNWIYIQEPGVNVGRVQIFNNWSPYMVAKPGTVWLGLEFFCKESDKLWQLDDQDMIKLAISEMKKIKLVTADQALDSIVVHVPKAYPGYFGKSYEAFGTIRKALDSVDNLFLIGRNGMHRYNNQDHSMLTAKEAAEQIVSGQVDKSKIWQINIGDDYHEQK</sequence>
<name>A0A0U5F5G7_9PROT</name>
<feature type="domain" description="Amine oxidase" evidence="1">
    <location>
        <begin position="23"/>
        <end position="488"/>
    </location>
</feature>
<dbReference type="NCBIfam" id="NF005548">
    <property type="entry name" value="PRK07208.1-4"/>
    <property type="match status" value="1"/>
</dbReference>
<dbReference type="PANTHER" id="PTHR21197">
    <property type="entry name" value="UDP-GALACTOPYRANOSE MUTASE"/>
    <property type="match status" value="1"/>
</dbReference>
<accession>A0A0U5F5G7</accession>
<proteinExistence type="predicted"/>
<dbReference type="Proteomes" id="UP000068250">
    <property type="component" value="Chromosome I"/>
</dbReference>
<protein>
    <recommendedName>
        <fullName evidence="1">Amine oxidase domain-containing protein</fullName>
    </recommendedName>
</protein>
<evidence type="ECO:0000259" key="1">
    <source>
        <dbReference type="Pfam" id="PF01593"/>
    </source>
</evidence>
<dbReference type="AlphaFoldDB" id="A0A0U5F5G7"/>